<protein>
    <submittedName>
        <fullName evidence="1">Uncharacterized protein</fullName>
    </submittedName>
</protein>
<organism evidence="1 2">
    <name type="scientific">Fusarium pseudograminearum (strain CS3096)</name>
    <name type="common">Wheat and barley crown-rot fungus</name>
    <dbReference type="NCBI Taxonomy" id="1028729"/>
    <lineage>
        <taxon>Eukaryota</taxon>
        <taxon>Fungi</taxon>
        <taxon>Dikarya</taxon>
        <taxon>Ascomycota</taxon>
        <taxon>Pezizomycotina</taxon>
        <taxon>Sordariomycetes</taxon>
        <taxon>Hypocreomycetidae</taxon>
        <taxon>Hypocreales</taxon>
        <taxon>Nectriaceae</taxon>
        <taxon>Fusarium</taxon>
    </lineage>
</organism>
<dbReference type="AlphaFoldDB" id="K3VDC1"/>
<dbReference type="KEGG" id="fpu:FPSE_07799"/>
<dbReference type="HOGENOM" id="CLU_3371023_0_0_1"/>
<dbReference type="RefSeq" id="XP_009259192.1">
    <property type="nucleotide sequence ID" value="XM_009260917.1"/>
</dbReference>
<comment type="caution">
    <text evidence="1">The sequence shown here is derived from an EMBL/GenBank/DDBJ whole genome shotgun (WGS) entry which is preliminary data.</text>
</comment>
<accession>K3VDC1</accession>
<dbReference type="EMBL" id="AFNW01000268">
    <property type="protein sequence ID" value="EKJ72022.1"/>
    <property type="molecule type" value="Genomic_DNA"/>
</dbReference>
<name>K3VDC1_FUSPC</name>
<proteinExistence type="predicted"/>
<evidence type="ECO:0000313" key="2">
    <source>
        <dbReference type="Proteomes" id="UP000007978"/>
    </source>
</evidence>
<keyword evidence="2" id="KW-1185">Reference proteome</keyword>
<gene>
    <name evidence="1" type="ORF">FPSE_07799</name>
</gene>
<evidence type="ECO:0000313" key="1">
    <source>
        <dbReference type="EMBL" id="EKJ72022.1"/>
    </source>
</evidence>
<sequence length="35" mass="4123">KKIYLIRIKVDNIVRGLNCSKGAIREKRLKELLIK</sequence>
<dbReference type="GeneID" id="20366417"/>
<feature type="non-terminal residue" evidence="1">
    <location>
        <position position="1"/>
    </location>
</feature>
<dbReference type="Proteomes" id="UP000007978">
    <property type="component" value="Unassembled WGS sequence"/>
</dbReference>
<reference evidence="1 2" key="1">
    <citation type="journal article" date="2012" name="PLoS Pathog.">
        <title>Comparative pathogenomics reveals horizontally acquired novel virulence genes in fungi infecting cereal hosts.</title>
        <authorList>
            <person name="Gardiner D.M."/>
            <person name="McDonald M.C."/>
            <person name="Covarelli L."/>
            <person name="Solomon P.S."/>
            <person name="Rusu A.G."/>
            <person name="Marshall M."/>
            <person name="Kazan K."/>
            <person name="Chakraborty S."/>
            <person name="McDonald B.A."/>
            <person name="Manners J.M."/>
        </authorList>
    </citation>
    <scope>NUCLEOTIDE SEQUENCE [LARGE SCALE GENOMIC DNA]</scope>
    <source>
        <strain evidence="1 2">CS3096</strain>
    </source>
</reference>